<organism evidence="1">
    <name type="scientific">marine sediment metagenome</name>
    <dbReference type="NCBI Taxonomy" id="412755"/>
    <lineage>
        <taxon>unclassified sequences</taxon>
        <taxon>metagenomes</taxon>
        <taxon>ecological metagenomes</taxon>
    </lineage>
</organism>
<dbReference type="EMBL" id="BARS01005693">
    <property type="protein sequence ID" value="GAF77267.1"/>
    <property type="molecule type" value="Genomic_DNA"/>
</dbReference>
<protein>
    <submittedName>
        <fullName evidence="1">Uncharacterized protein</fullName>
    </submittedName>
</protein>
<accession>X0SN06</accession>
<evidence type="ECO:0000313" key="1">
    <source>
        <dbReference type="EMBL" id="GAF77267.1"/>
    </source>
</evidence>
<gene>
    <name evidence="1" type="ORF">S01H1_11170</name>
</gene>
<comment type="caution">
    <text evidence="1">The sequence shown here is derived from an EMBL/GenBank/DDBJ whole genome shotgun (WGS) entry which is preliminary data.</text>
</comment>
<sequence length="59" mass="6707">MKRYLRPSANPRDAVKVEFDFAVEYLARNTHLQTGCLGYSLVQSSQVKAVLPSHEEAKR</sequence>
<name>X0SN06_9ZZZZ</name>
<reference evidence="1" key="1">
    <citation type="journal article" date="2014" name="Front. Microbiol.">
        <title>High frequency of phylogenetically diverse reductive dehalogenase-homologous genes in deep subseafloor sedimentary metagenomes.</title>
        <authorList>
            <person name="Kawai M."/>
            <person name="Futagami T."/>
            <person name="Toyoda A."/>
            <person name="Takaki Y."/>
            <person name="Nishi S."/>
            <person name="Hori S."/>
            <person name="Arai W."/>
            <person name="Tsubouchi T."/>
            <person name="Morono Y."/>
            <person name="Uchiyama I."/>
            <person name="Ito T."/>
            <person name="Fujiyama A."/>
            <person name="Inagaki F."/>
            <person name="Takami H."/>
        </authorList>
    </citation>
    <scope>NUCLEOTIDE SEQUENCE</scope>
    <source>
        <strain evidence="1">Expedition CK06-06</strain>
    </source>
</reference>
<dbReference type="AlphaFoldDB" id="X0SN06"/>
<proteinExistence type="predicted"/>